<dbReference type="Gene3D" id="3.40.640.10">
    <property type="entry name" value="Type I PLP-dependent aspartate aminotransferase-like (Major domain)"/>
    <property type="match status" value="1"/>
</dbReference>
<dbReference type="Pfam" id="PF01212">
    <property type="entry name" value="Beta_elim_lyase"/>
    <property type="match status" value="1"/>
</dbReference>
<keyword evidence="5" id="KW-1185">Reference proteome</keyword>
<dbReference type="InterPro" id="IPR001597">
    <property type="entry name" value="ArAA_b-elim_lyase/Thr_aldolase"/>
</dbReference>
<dbReference type="SUPFAM" id="SSF53383">
    <property type="entry name" value="PLP-dependent transferases"/>
    <property type="match status" value="1"/>
</dbReference>
<dbReference type="InterPro" id="IPR015424">
    <property type="entry name" value="PyrdxlP-dep_Trfase"/>
</dbReference>
<accession>A0ABQ6IEP4</accession>
<keyword evidence="2" id="KW-0663">Pyridoxal phosphate</keyword>
<evidence type="ECO:0000259" key="3">
    <source>
        <dbReference type="Pfam" id="PF01212"/>
    </source>
</evidence>
<dbReference type="RefSeq" id="WP_348523525.1">
    <property type="nucleotide sequence ID" value="NZ_BSUN01000001.1"/>
</dbReference>
<comment type="cofactor">
    <cofactor evidence="1">
        <name>pyridoxal 5'-phosphate</name>
        <dbReference type="ChEBI" id="CHEBI:597326"/>
    </cofactor>
</comment>
<evidence type="ECO:0000313" key="5">
    <source>
        <dbReference type="Proteomes" id="UP001157125"/>
    </source>
</evidence>
<comment type="caution">
    <text evidence="4">The sequence shown here is derived from an EMBL/GenBank/DDBJ whole genome shotgun (WGS) entry which is preliminary data.</text>
</comment>
<reference evidence="5" key="1">
    <citation type="journal article" date="2019" name="Int. J. Syst. Evol. Microbiol.">
        <title>The Global Catalogue of Microorganisms (GCM) 10K type strain sequencing project: providing services to taxonomists for standard genome sequencing and annotation.</title>
        <authorList>
            <consortium name="The Broad Institute Genomics Platform"/>
            <consortium name="The Broad Institute Genome Sequencing Center for Infectious Disease"/>
            <person name="Wu L."/>
            <person name="Ma J."/>
        </authorList>
    </citation>
    <scope>NUCLEOTIDE SEQUENCE [LARGE SCALE GENOMIC DNA]</scope>
    <source>
        <strain evidence="5">NBRC 112299</strain>
    </source>
</reference>
<evidence type="ECO:0000313" key="4">
    <source>
        <dbReference type="EMBL" id="GMA35578.1"/>
    </source>
</evidence>
<protein>
    <recommendedName>
        <fullName evidence="3">Aromatic amino acid beta-eliminating lyase/threonine aldolase domain-containing protein</fullName>
    </recommendedName>
</protein>
<dbReference type="InterPro" id="IPR015421">
    <property type="entry name" value="PyrdxlP-dep_Trfase_major"/>
</dbReference>
<gene>
    <name evidence="4" type="ORF">GCM10025876_17820</name>
</gene>
<evidence type="ECO:0000256" key="1">
    <source>
        <dbReference type="ARBA" id="ARBA00001933"/>
    </source>
</evidence>
<dbReference type="EMBL" id="BSUN01000001">
    <property type="protein sequence ID" value="GMA35578.1"/>
    <property type="molecule type" value="Genomic_DNA"/>
</dbReference>
<dbReference type="Proteomes" id="UP001157125">
    <property type="component" value="Unassembled WGS sequence"/>
</dbReference>
<organism evidence="4 5">
    <name type="scientific">Demequina litorisediminis</name>
    <dbReference type="NCBI Taxonomy" id="1849022"/>
    <lineage>
        <taxon>Bacteria</taxon>
        <taxon>Bacillati</taxon>
        <taxon>Actinomycetota</taxon>
        <taxon>Actinomycetes</taxon>
        <taxon>Micrococcales</taxon>
        <taxon>Demequinaceae</taxon>
        <taxon>Demequina</taxon>
    </lineage>
</organism>
<sequence length="86" mass="8990">MRVHVDGARLANAAAALGVGLKEAAGGADVLSFGGTKNGAMLGEAVVILADDLRDSLGHDLPYLRKQTMQARLQDALRVRSGFTRS</sequence>
<feature type="domain" description="Aromatic amino acid beta-eliminating lyase/threonine aldolase" evidence="3">
    <location>
        <begin position="2"/>
        <end position="70"/>
    </location>
</feature>
<proteinExistence type="predicted"/>
<evidence type="ECO:0000256" key="2">
    <source>
        <dbReference type="ARBA" id="ARBA00022898"/>
    </source>
</evidence>
<name>A0ABQ6IEP4_9MICO</name>